<evidence type="ECO:0000313" key="2">
    <source>
        <dbReference type="Proteomes" id="UP000074866"/>
    </source>
</evidence>
<sequence>MDSLADLSETPLALETLRRHPCYNEEAHRYFARIHLPVAPACNIQCHYCNRKFDCVNESRPGVVSELLTPEQAASKTYGVAAQLMQLSVVGIAGPGDPLANAEATFDTFRRVRETVKDVIFCLSTNGLTLIRHVDRIVELGISHVTVTINAVDPVVGSRIYGWIYDEGKRYTGEEAARLLIDRQLAGLKMLASRGVLCKVNSVLIPEVNDAHLPEVARVVKEHGAVLHNIMPLIIAPGSRYEQEGMRAPSPRLVRQLQEQCAEVGAVIMRHCRQCRADAIGLLGEDRNQDFTWDNIAAAPLMDEGARAQFQKELDEKVRVRMERKEGQSHHKQPSTGAGSSCPLSGDKPEASFTSKPVLIAVVSRGGGKVNQHFGRAKEFMIYESDGGIVNFIGIRKVQSYCHGKADCNGDKAETMKEILSMVHDCALLLSSGIGEAPKETLQEAGVLPIVCGGDIEESVLEYVKFLRYMYPVQSNKGSKRNKGSKHNKGVKGNHSDLPIEHFGG</sequence>
<dbReference type="EMBL" id="LDRX01000036">
    <property type="protein sequence ID" value="KTS83021.1"/>
    <property type="molecule type" value="Genomic_DNA"/>
</dbReference>
<protein>
    <submittedName>
        <fullName evidence="1">Nitrogen fixation protein NifB</fullName>
    </submittedName>
</protein>
<proteinExistence type="predicted"/>
<gene>
    <name evidence="1" type="ORF">NS115_08980</name>
</gene>
<name>A0ACC4ZWS9_9BACL</name>
<organism evidence="1 2">
    <name type="scientific">Paenibacillus jamilae</name>
    <dbReference type="NCBI Taxonomy" id="114136"/>
    <lineage>
        <taxon>Bacteria</taxon>
        <taxon>Bacillati</taxon>
        <taxon>Bacillota</taxon>
        <taxon>Bacilli</taxon>
        <taxon>Bacillales</taxon>
        <taxon>Paenibacillaceae</taxon>
        <taxon>Paenibacillus</taxon>
    </lineage>
</organism>
<reference evidence="1 2" key="1">
    <citation type="journal article" date="2016" name="Front. Microbiol.">
        <title>Genomic Resource of Rice Seed Associated Bacteria.</title>
        <authorList>
            <person name="Midha S."/>
            <person name="Bansal K."/>
            <person name="Sharma S."/>
            <person name="Kumar N."/>
            <person name="Patil P.P."/>
            <person name="Chaudhry V."/>
            <person name="Patil P.B."/>
        </authorList>
    </citation>
    <scope>NUCLEOTIDE SEQUENCE [LARGE SCALE GENOMIC DNA]</scope>
    <source>
        <strain evidence="1 2">NS115</strain>
    </source>
</reference>
<accession>A0ACC4ZWS9</accession>
<comment type="caution">
    <text evidence="1">The sequence shown here is derived from an EMBL/GenBank/DDBJ whole genome shotgun (WGS) entry which is preliminary data.</text>
</comment>
<evidence type="ECO:0000313" key="1">
    <source>
        <dbReference type="EMBL" id="KTS83021.1"/>
    </source>
</evidence>
<dbReference type="Proteomes" id="UP000074866">
    <property type="component" value="Unassembled WGS sequence"/>
</dbReference>
<keyword evidence="2" id="KW-1185">Reference proteome</keyword>